<proteinExistence type="predicted"/>
<dbReference type="VEuPathDB" id="TriTrypDB:TCDM_07536"/>
<reference evidence="1 2" key="1">
    <citation type="journal article" date="2018" name="Microb. Genom.">
        <title>Expanding an expanded genome: long-read sequencing of Trypanosoma cruzi.</title>
        <authorList>
            <person name="Berna L."/>
            <person name="Rodriguez M."/>
            <person name="Chiribao M.L."/>
            <person name="Parodi-Talice A."/>
            <person name="Pita S."/>
            <person name="Rijo G."/>
            <person name="Alvarez-Valin F."/>
            <person name="Robello C."/>
        </authorList>
    </citation>
    <scope>NUCLEOTIDE SEQUENCE [LARGE SCALE GENOMIC DNA]</scope>
    <source>
        <strain evidence="1 2">TCC</strain>
    </source>
</reference>
<dbReference type="VEuPathDB" id="TriTrypDB:TcG_05823"/>
<dbReference type="VEuPathDB" id="TriTrypDB:TcCLB.508881.130"/>
<dbReference type="Proteomes" id="UP000246078">
    <property type="component" value="Unassembled WGS sequence"/>
</dbReference>
<dbReference type="VEuPathDB" id="TriTrypDB:C3747_56g78"/>
<dbReference type="VEuPathDB" id="TriTrypDB:TcCL_ESM03504"/>
<comment type="caution">
    <text evidence="1">The sequence shown here is derived from an EMBL/GenBank/DDBJ whole genome shotgun (WGS) entry which is preliminary data.</text>
</comment>
<dbReference type="VEuPathDB" id="TriTrypDB:TcBrA4_0105980"/>
<evidence type="ECO:0000313" key="2">
    <source>
        <dbReference type="Proteomes" id="UP000246078"/>
    </source>
</evidence>
<evidence type="ECO:0000313" key="1">
    <source>
        <dbReference type="EMBL" id="PWV11822.1"/>
    </source>
</evidence>
<name>A0A2V2WUC9_TRYCR</name>
<dbReference type="AlphaFoldDB" id="A0A2V2WUC9"/>
<dbReference type="VEuPathDB" id="TriTrypDB:Tc_MARK_968"/>
<dbReference type="OrthoDB" id="251251at2759"/>
<sequence>MRRGGGHRVAMSVSATAFPVTASSSFFFYRRCCISTDRCTATAPQDPGPQAFLLQLRRRFARGALGVRDEAATNVMEKSDAVRSHETISLRQILKCCEEVCDAERPLACSPEEWSEAVQLLLYALVRGKRESGDESVTTQDPSAENSTPWCVSLRLFLHTAPSGGESHAENPPVHPPASCVSLLRCCVRHGAPVNVVRAVYQTLRLSVPAASGSPVTGWHVPYARFLLMKAAAEEMTVSFSLHKEALRVLLLDAAEDGEMLQPAGLLLSLEVLRRLVTWRKNEEGGNLQENVGMNKVEDALWSRLQRGTDVVSVARDVCCCVFYNRHVPHAVKREAFCLFIAVGMRLPLEELDSFLCTVHRDDVSAASGSEMTPQLFLETLQAVTEILSKGVGDGLASYGAVTRALAEPSNVMHSHSTAVQRFVLVWLVDHIVKGLASFQRQVITVGSVKESSHCAVESWAECTHAALRCLQRLFLHLPDGLHGTTKRRKHELYVARQQAFCLLFHAALDGAFYTFVGDRASSASERSPFLDVMSVLIQAYGEHDWRQPSVDVFIECLHAWHRHEVLRRVFCHVCRNDERRWRIGHKCDSTGDSAKEVTNSSRRWRFSLRLSTCLVVVESSCLHDDPTTAALAVRHMLRSLLAVKFSEQPAQNVDNGEDVKAHGVNVDSLAENRVLEGRSVAEWTQFIREDIIPRVNEVFCRTGTDTTQQWLGDLDAESYPSPVVEATPGTTFIHE</sequence>
<dbReference type="VEuPathDB" id="TriTrypDB:C4B63_8g204"/>
<dbReference type="VEuPathDB" id="TriTrypDB:BCY84_06472"/>
<dbReference type="VEuPathDB" id="TriTrypDB:TCSYLVIO_002269"/>
<gene>
    <name evidence="1" type="ORF">C3747_56g78</name>
</gene>
<dbReference type="OMA" id="CEMIIES"/>
<organism evidence="1 2">
    <name type="scientific">Trypanosoma cruzi</name>
    <dbReference type="NCBI Taxonomy" id="5693"/>
    <lineage>
        <taxon>Eukaryota</taxon>
        <taxon>Discoba</taxon>
        <taxon>Euglenozoa</taxon>
        <taxon>Kinetoplastea</taxon>
        <taxon>Metakinetoplastina</taxon>
        <taxon>Trypanosomatida</taxon>
        <taxon>Trypanosomatidae</taxon>
        <taxon>Trypanosoma</taxon>
        <taxon>Schizotrypanum</taxon>
    </lineage>
</organism>
<dbReference type="VEuPathDB" id="TriTrypDB:TcCLB.506287.130"/>
<accession>A0A2V2WUC9</accession>
<dbReference type="VEuPathDB" id="TriTrypDB:ECC02_008467"/>
<protein>
    <submittedName>
        <fullName evidence="1">Uncharacterized protein</fullName>
    </submittedName>
</protein>
<dbReference type="EMBL" id="PRFC01000056">
    <property type="protein sequence ID" value="PWV11822.1"/>
    <property type="molecule type" value="Genomic_DNA"/>
</dbReference>